<dbReference type="Gene3D" id="2.30.40.10">
    <property type="entry name" value="Urease, subunit C, domain 1"/>
    <property type="match status" value="1"/>
</dbReference>
<name>A0A422QH21_9BURK</name>
<comment type="caution">
    <text evidence="3">The sequence shown here is derived from an EMBL/GenBank/DDBJ whole genome shotgun (WGS) entry which is preliminary data.</text>
</comment>
<feature type="domain" description="Amidohydrolase-related" evidence="2">
    <location>
        <begin position="82"/>
        <end position="437"/>
    </location>
</feature>
<accession>A0A422QH21</accession>
<dbReference type="SUPFAM" id="SSF51338">
    <property type="entry name" value="Composite domain of metallo-dependent hydrolases"/>
    <property type="match status" value="1"/>
</dbReference>
<dbReference type="Gene3D" id="1.20.58.520">
    <property type="entry name" value="Amidohydrolase"/>
    <property type="match status" value="1"/>
</dbReference>
<proteinExistence type="predicted"/>
<dbReference type="PANTHER" id="PTHR43135">
    <property type="entry name" value="ALPHA-D-RIBOSE 1-METHYLPHOSPHONATE 5-TRIPHOSPHATE DIPHOSPHATASE"/>
    <property type="match status" value="1"/>
</dbReference>
<protein>
    <recommendedName>
        <fullName evidence="2">Amidohydrolase-related domain-containing protein</fullName>
    </recommendedName>
</protein>
<dbReference type="Gene3D" id="3.40.50.10910">
    <property type="entry name" value="Amidohydrolase"/>
    <property type="match status" value="1"/>
</dbReference>
<organism evidence="3 4">
    <name type="scientific">Massilia aurea</name>
    <dbReference type="NCBI Taxonomy" id="373040"/>
    <lineage>
        <taxon>Bacteria</taxon>
        <taxon>Pseudomonadati</taxon>
        <taxon>Pseudomonadota</taxon>
        <taxon>Betaproteobacteria</taxon>
        <taxon>Burkholderiales</taxon>
        <taxon>Oxalobacteraceae</taxon>
        <taxon>Telluria group</taxon>
        <taxon>Massilia</taxon>
    </lineage>
</organism>
<keyword evidence="1" id="KW-0732">Signal</keyword>
<reference evidence="3" key="1">
    <citation type="submission" date="2014-10" db="EMBL/GenBank/DDBJ databases">
        <title>Massilia sp. genome.</title>
        <authorList>
            <person name="Xu B."/>
            <person name="Dai L."/>
            <person name="Huang Z."/>
        </authorList>
    </citation>
    <scope>NUCLEOTIDE SEQUENCE [LARGE SCALE GENOMIC DNA]</scope>
    <source>
        <strain evidence="3">CFS-1</strain>
    </source>
</reference>
<evidence type="ECO:0000313" key="3">
    <source>
        <dbReference type="EMBL" id="RNF29260.1"/>
    </source>
</evidence>
<dbReference type="SUPFAM" id="SSF51556">
    <property type="entry name" value="Metallo-dependent hydrolases"/>
    <property type="match status" value="1"/>
</dbReference>
<dbReference type="InterPro" id="IPR006680">
    <property type="entry name" value="Amidohydro-rel"/>
</dbReference>
<feature type="chain" id="PRO_5019079380" description="Amidohydrolase-related domain-containing protein" evidence="1">
    <location>
        <begin position="25"/>
        <end position="442"/>
    </location>
</feature>
<dbReference type="Pfam" id="PF01979">
    <property type="entry name" value="Amidohydro_1"/>
    <property type="match status" value="1"/>
</dbReference>
<dbReference type="PANTHER" id="PTHR43135:SF3">
    <property type="entry name" value="ALPHA-D-RIBOSE 1-METHYLPHOSPHONATE 5-TRIPHOSPHATE DIPHOSPHATASE"/>
    <property type="match status" value="1"/>
</dbReference>
<dbReference type="GO" id="GO:0016810">
    <property type="term" value="F:hydrolase activity, acting on carbon-nitrogen (but not peptide) bonds"/>
    <property type="evidence" value="ECO:0007669"/>
    <property type="project" value="InterPro"/>
</dbReference>
<dbReference type="OrthoDB" id="9782972at2"/>
<sequence length="442" mass="47400">MRLPTMLTALASALSLLVGASAMAQPAAQVTVLQGARIIDGQGGAPIENGSIVIHDGRIEAVQPGGTKAPAGARIVDLRGKTVMPALIAGHAHLGITNGAKSGAGEINEANVTRQLQKYARYGVGTVAVFGTDHDFIYKMRADQRAGKLALPTIVTAGHGFGVPHGAPPIAMGMDQVYRPTTIEAVRKDFEKLLVQKPDLVKIWVDDFGDKSTKKMDPALYREVIQQAHKNGLKVVAHVYYLEDAKRLARDGVDLFGHSVRDKPVDAELIALMKEKNIAYIPTLQLDEAFFVYADKPEWMQTPFFKGALDQGVSEWLGGPSYKVKEVSKKDLAIAKQNALALHKAGIKVGMGTDSGATIPRIQGFAEHRELELLTQAGLSPMQALQAATSGNAAILGIDKERGTLAASKQADVLVLDANPLDDIRNTRKIHALWLRGVPVAE</sequence>
<evidence type="ECO:0000259" key="2">
    <source>
        <dbReference type="Pfam" id="PF01979"/>
    </source>
</evidence>
<dbReference type="Proteomes" id="UP000283254">
    <property type="component" value="Unassembled WGS sequence"/>
</dbReference>
<dbReference type="RefSeq" id="WP_123070988.1">
    <property type="nucleotide sequence ID" value="NZ_JSAB01000221.1"/>
</dbReference>
<dbReference type="InterPro" id="IPR051781">
    <property type="entry name" value="Metallo-dep_Hydrolase"/>
</dbReference>
<evidence type="ECO:0000256" key="1">
    <source>
        <dbReference type="SAM" id="SignalP"/>
    </source>
</evidence>
<dbReference type="InterPro" id="IPR011059">
    <property type="entry name" value="Metal-dep_hydrolase_composite"/>
</dbReference>
<dbReference type="InterPro" id="IPR032466">
    <property type="entry name" value="Metal_Hydrolase"/>
</dbReference>
<dbReference type="Gene3D" id="3.30.110.90">
    <property type="entry name" value="Amidohydrolase"/>
    <property type="match status" value="1"/>
</dbReference>
<evidence type="ECO:0000313" key="4">
    <source>
        <dbReference type="Proteomes" id="UP000283254"/>
    </source>
</evidence>
<gene>
    <name evidence="3" type="ORF">NM04_18840</name>
</gene>
<feature type="signal peptide" evidence="1">
    <location>
        <begin position="1"/>
        <end position="24"/>
    </location>
</feature>
<dbReference type="AlphaFoldDB" id="A0A422QH21"/>
<keyword evidence="4" id="KW-1185">Reference proteome</keyword>
<dbReference type="EMBL" id="JSAB01000221">
    <property type="protein sequence ID" value="RNF29260.1"/>
    <property type="molecule type" value="Genomic_DNA"/>
</dbReference>